<protein>
    <recommendedName>
        <fullName evidence="23">Pentafunctional AROM polypeptide</fullName>
    </recommendedName>
    <domain>
        <recommendedName>
            <fullName evidence="23">3-dehydroquinate synthase</fullName>
            <shortName evidence="23">DHQS</shortName>
            <ecNumber evidence="23">4.2.3.4</ecNumber>
        </recommendedName>
    </domain>
    <domain>
        <recommendedName>
            <fullName evidence="23">3-phosphoshikimate 1-carboxyvinyltransferase</fullName>
            <ecNumber evidence="23">2.5.1.19</ecNumber>
        </recommendedName>
        <alternativeName>
            <fullName evidence="23">5-enolpyruvylshikimate-3-phosphate synthase</fullName>
            <shortName evidence="23">EPSP synthase</shortName>
            <shortName evidence="23">EPSPS</shortName>
        </alternativeName>
    </domain>
    <domain>
        <recommendedName>
            <fullName evidence="23">Shikimate kinase</fullName>
            <shortName evidence="23">SK</shortName>
            <ecNumber evidence="23">2.7.1.71</ecNumber>
        </recommendedName>
    </domain>
    <domain>
        <recommendedName>
            <fullName evidence="23">3-dehydroquinate dehydratase</fullName>
            <shortName evidence="23">3-dehydroquinase</shortName>
            <ecNumber evidence="23">4.2.1.10</ecNumber>
        </recommendedName>
    </domain>
    <domain>
        <recommendedName>
            <fullName evidence="23">Shikimate dehydrogenase</fullName>
            <ecNumber evidence="23">1.1.1.25</ecNumber>
        </recommendedName>
    </domain>
</protein>
<dbReference type="EMBL" id="CP059274">
    <property type="protein sequence ID" value="QLQ82406.1"/>
    <property type="molecule type" value="Genomic_DNA"/>
</dbReference>
<dbReference type="InterPro" id="IPR013785">
    <property type="entry name" value="Aldolase_TIM"/>
</dbReference>
<feature type="binding site" evidence="23">
    <location>
        <begin position="134"/>
        <end position="135"/>
    </location>
    <ligand>
        <name>NAD(+)</name>
        <dbReference type="ChEBI" id="CHEBI:57540"/>
    </ligand>
</feature>
<evidence type="ECO:0000256" key="19">
    <source>
        <dbReference type="ARBA" id="ARBA00023268"/>
    </source>
</evidence>
<comment type="cofactor">
    <cofactor evidence="23 24">
        <name>Zn(2+)</name>
        <dbReference type="ChEBI" id="CHEBI:29105"/>
    </cofactor>
    <text evidence="23 24">Binds 2 Zn(2+) ions per subunit.</text>
</comment>
<dbReference type="SUPFAM" id="SSF51735">
    <property type="entry name" value="NAD(P)-binding Rossmann-fold domains"/>
    <property type="match status" value="1"/>
</dbReference>
<feature type="active site" description="Proton acceptor; for 3-dehydroquinate dehydratase activity" evidence="23">
    <location>
        <position position="1197"/>
    </location>
</feature>
<dbReference type="Pfam" id="PF01488">
    <property type="entry name" value="Shikimate_DH"/>
    <property type="match status" value="1"/>
</dbReference>
<comment type="catalytic activity">
    <reaction evidence="23 24">
        <text>shikimate + NADP(+) = 3-dehydroshikimate + NADPH + H(+)</text>
        <dbReference type="Rhea" id="RHEA:17737"/>
        <dbReference type="ChEBI" id="CHEBI:15378"/>
        <dbReference type="ChEBI" id="CHEBI:16630"/>
        <dbReference type="ChEBI" id="CHEBI:36208"/>
        <dbReference type="ChEBI" id="CHEBI:57783"/>
        <dbReference type="ChEBI" id="CHEBI:58349"/>
        <dbReference type="EC" id="1.1.1.25"/>
    </reaction>
</comment>
<feature type="domain" description="Enolpyruvate transferase" evidence="25">
    <location>
        <begin position="413"/>
        <end position="865"/>
    </location>
</feature>
<evidence type="ECO:0000256" key="3">
    <source>
        <dbReference type="ARBA" id="ARBA00004842"/>
    </source>
</evidence>
<evidence type="ECO:0000256" key="6">
    <source>
        <dbReference type="ARBA" id="ARBA00009948"/>
    </source>
</evidence>
<dbReference type="OrthoDB" id="197068at2759"/>
<evidence type="ECO:0000256" key="22">
    <source>
        <dbReference type="ARBA" id="ARBA00054455"/>
    </source>
</evidence>
<dbReference type="InterPro" id="IPR030960">
    <property type="entry name" value="DHQS/DOIS_N"/>
</dbReference>
<gene>
    <name evidence="23" type="primary">ARO1</name>
    <name evidence="31" type="ORF">HG537_0H01680</name>
</gene>
<dbReference type="HAMAP" id="MF_03143">
    <property type="entry name" value="Pentafunct_AroM"/>
    <property type="match status" value="1"/>
</dbReference>
<evidence type="ECO:0000256" key="5">
    <source>
        <dbReference type="ARBA" id="ARBA00009349"/>
    </source>
</evidence>
<comment type="similarity">
    <text evidence="24">In the N-terminal section; belongs to the dehydroquinate synthase family.</text>
</comment>
<dbReference type="InterPro" id="IPR006264">
    <property type="entry name" value="EPSP_synthase"/>
</dbReference>
<accession>A0A7H9I0P8</accession>
<comment type="catalytic activity">
    <reaction evidence="21 23 24">
        <text>shikimate + ATP = 3-phosphoshikimate + ADP + H(+)</text>
        <dbReference type="Rhea" id="RHEA:13121"/>
        <dbReference type="ChEBI" id="CHEBI:15378"/>
        <dbReference type="ChEBI" id="CHEBI:30616"/>
        <dbReference type="ChEBI" id="CHEBI:36208"/>
        <dbReference type="ChEBI" id="CHEBI:145989"/>
        <dbReference type="ChEBI" id="CHEBI:456216"/>
        <dbReference type="EC" id="2.7.1.71"/>
    </reaction>
</comment>
<evidence type="ECO:0000256" key="11">
    <source>
        <dbReference type="ARBA" id="ARBA00022741"/>
    </source>
</evidence>
<comment type="catalytic activity">
    <reaction evidence="23 24">
        <text>3-dehydroquinate = 3-dehydroshikimate + H2O</text>
        <dbReference type="Rhea" id="RHEA:21096"/>
        <dbReference type="ChEBI" id="CHEBI:15377"/>
        <dbReference type="ChEBI" id="CHEBI:16630"/>
        <dbReference type="ChEBI" id="CHEBI:32364"/>
        <dbReference type="EC" id="4.2.1.10"/>
    </reaction>
</comment>
<keyword evidence="17 23" id="KW-0057">Aromatic amino acid biosynthesis</keyword>
<keyword evidence="18 23" id="KW-0456">Lyase</keyword>
<evidence type="ECO:0000256" key="17">
    <source>
        <dbReference type="ARBA" id="ARBA00023141"/>
    </source>
</evidence>
<feature type="region of interest" description="Shikimate dehydrogenase" evidence="23">
    <location>
        <begin position="1305"/>
        <end position="1587"/>
    </location>
</feature>
<feature type="region of interest" description="3-dehydroquinate synthase" evidence="23">
    <location>
        <begin position="1"/>
        <end position="392"/>
    </location>
</feature>
<dbReference type="Gene3D" id="3.40.50.1970">
    <property type="match status" value="1"/>
</dbReference>
<dbReference type="FunFam" id="3.20.20.70:FF:000135">
    <property type="entry name" value="Pentafunctional AROM polypeptide"/>
    <property type="match status" value="1"/>
</dbReference>
<evidence type="ECO:0000256" key="21">
    <source>
        <dbReference type="ARBA" id="ARBA00048567"/>
    </source>
</evidence>
<dbReference type="InterPro" id="IPR036291">
    <property type="entry name" value="NAD(P)-bd_dom_sf"/>
</dbReference>
<dbReference type="PANTHER" id="PTHR21090">
    <property type="entry name" value="AROM/DEHYDROQUINATE SYNTHASE"/>
    <property type="match status" value="1"/>
</dbReference>
<comment type="pathway">
    <text evidence="2 23 24">Metabolic intermediate biosynthesis; chorismate biosynthesis; chorismate from D-erythrose 4-phosphate and phosphoenolpyruvate: step 6/7.</text>
</comment>
<comment type="pathway">
    <text evidence="23 24">Metabolic intermediate biosynthesis; chorismate biosynthesis; chorismate from D-erythrose 4-phosphate and phosphoenolpyruvate: step 4/7.</text>
</comment>
<feature type="binding site" evidence="23">
    <location>
        <begin position="78"/>
        <end position="81"/>
    </location>
    <ligand>
        <name>NAD(+)</name>
        <dbReference type="ChEBI" id="CHEBI:57540"/>
    </ligand>
</feature>
<evidence type="ECO:0000259" key="30">
    <source>
        <dbReference type="Pfam" id="PF24621"/>
    </source>
</evidence>
<dbReference type="EC" id="2.7.1.71" evidence="23"/>
<comment type="pathway">
    <text evidence="3 23 24">Metabolic intermediate biosynthesis; chorismate biosynthesis; chorismate from D-erythrose 4-phosphate and phosphoenolpyruvate: step 5/7.</text>
</comment>
<feature type="domain" description="SDH C-terminal" evidence="29">
    <location>
        <begin position="1555"/>
        <end position="1580"/>
    </location>
</feature>
<comment type="caution">
    <text evidence="23">Lacks conserved residue(s) required for the propagation of feature annotation.</text>
</comment>
<evidence type="ECO:0000256" key="23">
    <source>
        <dbReference type="HAMAP-Rule" id="MF_03143"/>
    </source>
</evidence>
<dbReference type="SUPFAM" id="SSF55205">
    <property type="entry name" value="EPT/RTPC-like"/>
    <property type="match status" value="1"/>
</dbReference>
<feature type="domain" description="3-dehydroquinate synthase N-terminal" evidence="27">
    <location>
        <begin position="72"/>
        <end position="184"/>
    </location>
</feature>
<comment type="catalytic activity">
    <reaction evidence="20">
        <text>3-phosphoshikimate + phosphoenolpyruvate = 5-O-(1-carboxyvinyl)-3-phosphoshikimate + phosphate</text>
        <dbReference type="Rhea" id="RHEA:21256"/>
        <dbReference type="ChEBI" id="CHEBI:43474"/>
        <dbReference type="ChEBI" id="CHEBI:57701"/>
        <dbReference type="ChEBI" id="CHEBI:58702"/>
        <dbReference type="ChEBI" id="CHEBI:145989"/>
        <dbReference type="EC" id="2.5.1.19"/>
    </reaction>
    <physiologicalReaction direction="left-to-right" evidence="20">
        <dbReference type="Rhea" id="RHEA:21257"/>
    </physiologicalReaction>
</comment>
<feature type="binding site" evidence="23">
    <location>
        <begin position="109"/>
        <end position="111"/>
    </location>
    <ligand>
        <name>NAD(+)</name>
        <dbReference type="ChEBI" id="CHEBI:57540"/>
    </ligand>
</feature>
<feature type="binding site" evidence="23">
    <location>
        <position position="279"/>
    </location>
    <ligand>
        <name>Zn(2+)</name>
        <dbReference type="ChEBI" id="CHEBI:29105"/>
        <note>catalytic</note>
    </ligand>
</feature>
<feature type="binding site" evidence="23">
    <location>
        <position position="125"/>
    </location>
    <ligand>
        <name>7-phospho-2-dehydro-3-deoxy-D-arabino-heptonate</name>
        <dbReference type="ChEBI" id="CHEBI:58394"/>
    </ligand>
</feature>
<dbReference type="Gene3D" id="3.40.50.720">
    <property type="entry name" value="NAD(P)-binding Rossmann-like Domain"/>
    <property type="match status" value="1"/>
</dbReference>
<dbReference type="CDD" id="cd01065">
    <property type="entry name" value="NAD_bind_Shikimate_DH"/>
    <property type="match status" value="1"/>
</dbReference>
<dbReference type="InterPro" id="IPR000623">
    <property type="entry name" value="Shikimate_kinase/TSH1"/>
</dbReference>
<dbReference type="SUPFAM" id="SSF52540">
    <property type="entry name" value="P-loop containing nucleoside triphosphate hydrolases"/>
    <property type="match status" value="1"/>
</dbReference>
<evidence type="ECO:0000256" key="20">
    <source>
        <dbReference type="ARBA" id="ARBA00044633"/>
    </source>
</evidence>
<feature type="binding site" evidence="23">
    <location>
        <begin position="272"/>
        <end position="276"/>
    </location>
    <ligand>
        <name>7-phospho-2-dehydro-3-deoxy-D-arabino-heptonate</name>
        <dbReference type="ChEBI" id="CHEBI:58394"/>
    </ligand>
</feature>
<feature type="binding site" evidence="23">
    <location>
        <position position="157"/>
    </location>
    <ligand>
        <name>7-phospho-2-dehydro-3-deoxy-D-arabino-heptonate</name>
        <dbReference type="ChEBI" id="CHEBI:58394"/>
    </ligand>
</feature>
<evidence type="ECO:0000256" key="7">
    <source>
        <dbReference type="ARBA" id="ARBA00022490"/>
    </source>
</evidence>
<evidence type="ECO:0000256" key="13">
    <source>
        <dbReference type="ARBA" id="ARBA00022833"/>
    </source>
</evidence>
<keyword evidence="13 23" id="KW-0862">Zinc</keyword>
<dbReference type="InterPro" id="IPR001986">
    <property type="entry name" value="Enolpyruvate_Tfrase_dom"/>
</dbReference>
<dbReference type="InterPro" id="IPR016037">
    <property type="entry name" value="DHQ_synth_AroB"/>
</dbReference>
<dbReference type="InterPro" id="IPR018508">
    <property type="entry name" value="3-dehydroquinate_DH_AS"/>
</dbReference>
<comment type="pathway">
    <text evidence="23 24">Metabolic intermediate biosynthesis; chorismate biosynthesis; chorismate from D-erythrose 4-phosphate and phosphoenolpyruvate: step 2/7.</text>
</comment>
<evidence type="ECO:0000259" key="27">
    <source>
        <dbReference type="Pfam" id="PF01761"/>
    </source>
</evidence>
<comment type="similarity">
    <text evidence="23 24">In the C-terminal section; belongs to the shikimate dehydrogenase family.</text>
</comment>
<keyword evidence="8 23" id="KW-0028">Amino-acid biosynthesis</keyword>
<comment type="similarity">
    <text evidence="23 24">In the 2nd section; belongs to the EPSP synthase family.</text>
</comment>
<dbReference type="Gene3D" id="3.40.50.10860">
    <property type="entry name" value="Leucine Dehydrogenase, chain A, domain 1"/>
    <property type="match status" value="1"/>
</dbReference>
<dbReference type="InterPro" id="IPR001381">
    <property type="entry name" value="DHquinase_I"/>
</dbReference>
<proteinExistence type="inferred from homology"/>
<dbReference type="InterPro" id="IPR023000">
    <property type="entry name" value="Shikimate_kinase_CS"/>
</dbReference>
<dbReference type="InterPro" id="IPR027417">
    <property type="entry name" value="P-loop_NTPase"/>
</dbReference>
<keyword evidence="12 23" id="KW-0418">Kinase</keyword>
<feature type="binding site" evidence="23">
    <location>
        <begin position="43"/>
        <end position="45"/>
    </location>
    <ligand>
        <name>NAD(+)</name>
        <dbReference type="ChEBI" id="CHEBI:57540"/>
    </ligand>
</feature>
<feature type="domain" description="Shikimate dehydrogenase substrate binding N-terminal" evidence="28">
    <location>
        <begin position="1310"/>
        <end position="1392"/>
    </location>
</feature>
<dbReference type="FunFam" id="3.65.10.10:FF:000008">
    <property type="entry name" value="Pentafunctional AROM polypeptide"/>
    <property type="match status" value="1"/>
</dbReference>
<dbReference type="FunFam" id="3.65.10.10:FF:000007">
    <property type="entry name" value="Pentafunctional AROM polypeptide"/>
    <property type="match status" value="1"/>
</dbReference>
<name>A0A7H9I0P8_9SACH</name>
<dbReference type="PRINTS" id="PR01100">
    <property type="entry name" value="SHIKIMTKNASE"/>
</dbReference>
<keyword evidence="11 23" id="KW-0547">Nucleotide-binding</keyword>
<dbReference type="InterPro" id="IPR036968">
    <property type="entry name" value="Enolpyruvate_Tfrase_sf"/>
</dbReference>
<dbReference type="GO" id="GO:0005737">
    <property type="term" value="C:cytoplasm"/>
    <property type="evidence" value="ECO:0007669"/>
    <property type="project" value="UniProtKB-SubCell"/>
</dbReference>
<dbReference type="InterPro" id="IPR006151">
    <property type="entry name" value="Shikm_DH/Glu-tRNA_Rdtase"/>
</dbReference>
<dbReference type="Pfam" id="PF18317">
    <property type="entry name" value="SDH_C"/>
    <property type="match status" value="1"/>
</dbReference>
<comment type="catalytic activity">
    <reaction evidence="23 24">
        <text>7-phospho-2-dehydro-3-deoxy-D-arabino-heptonate = 3-dehydroquinate + phosphate</text>
        <dbReference type="Rhea" id="RHEA:21968"/>
        <dbReference type="ChEBI" id="CHEBI:32364"/>
        <dbReference type="ChEBI" id="CHEBI:43474"/>
        <dbReference type="ChEBI" id="CHEBI:58394"/>
        <dbReference type="EC" id="4.2.3.4"/>
    </reaction>
</comment>
<dbReference type="Gene3D" id="3.65.10.10">
    <property type="entry name" value="Enolpyruvate transferase domain"/>
    <property type="match status" value="2"/>
</dbReference>
<feature type="binding site" evidence="23">
    <location>
        <begin position="894"/>
        <end position="901"/>
    </location>
    <ligand>
        <name>ATP</name>
        <dbReference type="ChEBI" id="CHEBI:30616"/>
    </ligand>
</feature>
<feature type="binding site" evidence="23">
    <location>
        <begin position="174"/>
        <end position="177"/>
    </location>
    <ligand>
        <name>NAD(+)</name>
        <dbReference type="ChEBI" id="CHEBI:57540"/>
    </ligand>
</feature>
<dbReference type="FunFam" id="1.20.1090.10:FF:000007">
    <property type="entry name" value="Pentafunctional AROM polypeptide"/>
    <property type="match status" value="1"/>
</dbReference>
<dbReference type="Gene3D" id="1.20.1090.10">
    <property type="entry name" value="Dehydroquinate synthase-like - alpha domain"/>
    <property type="match status" value="1"/>
</dbReference>
<dbReference type="Gene3D" id="3.40.50.300">
    <property type="entry name" value="P-loop containing nucleotide triphosphate hydrolases"/>
    <property type="match status" value="1"/>
</dbReference>
<dbReference type="InterPro" id="IPR041121">
    <property type="entry name" value="SDH_C"/>
</dbReference>
<feature type="binding site" evidence="23">
    <location>
        <position position="156"/>
    </location>
    <ligand>
        <name>NAD(+)</name>
        <dbReference type="ChEBI" id="CHEBI:57540"/>
    </ligand>
</feature>
<dbReference type="FunFam" id="3.40.50.1970:FF:000007">
    <property type="entry name" value="Pentafunctional AROM polypeptide"/>
    <property type="match status" value="1"/>
</dbReference>
<dbReference type="InterPro" id="IPR046346">
    <property type="entry name" value="Aminoacid_DH-like_N_sf"/>
</dbReference>
<comment type="subcellular location">
    <subcellularLocation>
        <location evidence="1 23 24">Cytoplasm</location>
    </subcellularLocation>
</comment>
<keyword evidence="10 23" id="KW-0479">Metal-binding</keyword>
<comment type="subunit">
    <text evidence="23 24">Homodimer.</text>
</comment>
<dbReference type="InterPro" id="IPR056179">
    <property type="entry name" value="DHQS_C"/>
</dbReference>
<dbReference type="PROSITE" id="PS01028">
    <property type="entry name" value="DEHYDROQUINASE_I"/>
    <property type="match status" value="1"/>
</dbReference>
<dbReference type="Pfam" id="PF24621">
    <property type="entry name" value="DHQS_C"/>
    <property type="match status" value="1"/>
</dbReference>
<dbReference type="SUPFAM" id="SSF51569">
    <property type="entry name" value="Aldolase"/>
    <property type="match status" value="1"/>
</dbReference>
<dbReference type="PROSITE" id="PS00104">
    <property type="entry name" value="EPSP_SYNTHASE_1"/>
    <property type="match status" value="1"/>
</dbReference>
<feature type="active site" description="Proton acceptor; for 3-dehydroquinate synthase activity" evidence="23">
    <location>
        <position position="283"/>
    </location>
</feature>
<dbReference type="InterPro" id="IPR008289">
    <property type="entry name" value="Pentafunct_AroM"/>
</dbReference>
<evidence type="ECO:0000313" key="32">
    <source>
        <dbReference type="Proteomes" id="UP000510647"/>
    </source>
</evidence>
<comment type="similarity">
    <text evidence="23">In the N-terminal section; belongs to the sugar phosphate cyclases superfamily. Dehydroquinate synthase family.</text>
</comment>
<keyword evidence="9 23" id="KW-0808">Transferase</keyword>
<dbReference type="EC" id="2.5.1.19" evidence="23"/>
<dbReference type="InterPro" id="IPR023193">
    <property type="entry name" value="EPSP_synthase_CS"/>
</dbReference>
<feature type="active site" description="Proton acceptor; for 3-dehydroquinate synthase activity" evidence="23">
    <location>
        <position position="268"/>
    </location>
</feature>
<dbReference type="InterPro" id="IPR013792">
    <property type="entry name" value="RNA3'P_cycl/enolpyr_Trfase_a/b"/>
</dbReference>
<dbReference type="Pfam" id="PF01202">
    <property type="entry name" value="SKI"/>
    <property type="match status" value="1"/>
</dbReference>
<dbReference type="HAMAP" id="MF_00109">
    <property type="entry name" value="Shikimate_kinase"/>
    <property type="match status" value="1"/>
</dbReference>
<feature type="binding site" evidence="23">
    <location>
        <position position="185"/>
    </location>
    <ligand>
        <name>NAD(+)</name>
        <dbReference type="ChEBI" id="CHEBI:57540"/>
    </ligand>
</feature>
<evidence type="ECO:0000256" key="8">
    <source>
        <dbReference type="ARBA" id="ARBA00022605"/>
    </source>
</evidence>
<evidence type="ECO:0000259" key="29">
    <source>
        <dbReference type="Pfam" id="PF18317"/>
    </source>
</evidence>
<feature type="binding site" evidence="23">
    <location>
        <begin position="189"/>
        <end position="192"/>
    </location>
    <ligand>
        <name>7-phospho-2-dehydro-3-deoxy-D-arabino-heptonate</name>
        <dbReference type="ChEBI" id="CHEBI:58394"/>
    </ligand>
</feature>
<evidence type="ECO:0000256" key="10">
    <source>
        <dbReference type="ARBA" id="ARBA00022723"/>
    </source>
</evidence>
<evidence type="ECO:0000256" key="12">
    <source>
        <dbReference type="ARBA" id="ARBA00022777"/>
    </source>
</evidence>
<evidence type="ECO:0000256" key="18">
    <source>
        <dbReference type="ARBA" id="ARBA00023239"/>
    </source>
</evidence>
<dbReference type="Gene3D" id="3.20.20.70">
    <property type="entry name" value="Aldolase class I"/>
    <property type="match status" value="1"/>
</dbReference>
<dbReference type="GO" id="GO:0008652">
    <property type="term" value="P:amino acid biosynthetic process"/>
    <property type="evidence" value="ECO:0007669"/>
    <property type="project" value="UniProtKB-KW"/>
</dbReference>
<dbReference type="GO" id="GO:0009073">
    <property type="term" value="P:aromatic amino acid family biosynthetic process"/>
    <property type="evidence" value="ECO:0007669"/>
    <property type="project" value="UniProtKB-UniRule"/>
</dbReference>
<evidence type="ECO:0000256" key="14">
    <source>
        <dbReference type="ARBA" id="ARBA00022840"/>
    </source>
</evidence>
<dbReference type="EC" id="4.2.1.10" evidence="23"/>
<dbReference type="NCBIfam" id="TIGR01809">
    <property type="entry name" value="Shik-DH-AROM"/>
    <property type="match status" value="1"/>
</dbReference>
<evidence type="ECO:0000256" key="24">
    <source>
        <dbReference type="PIRNR" id="PIRNR000514"/>
    </source>
</evidence>
<feature type="domain" description="Quinate/shikimate 5-dehydrogenase/glutamyl-tRNA reductase" evidence="26">
    <location>
        <begin position="1423"/>
        <end position="1479"/>
    </location>
</feature>
<keyword evidence="14 23" id="KW-0067">ATP-binding</keyword>
<feature type="active site" description="For EPSP synthase activity" evidence="23">
    <location>
        <position position="853"/>
    </location>
</feature>
<feature type="binding site" evidence="23">
    <location>
        <position position="114"/>
    </location>
    <ligand>
        <name>NAD(+)</name>
        <dbReference type="ChEBI" id="CHEBI:57540"/>
    </ligand>
</feature>
<dbReference type="GO" id="GO:0004765">
    <property type="term" value="F:shikimate kinase activity"/>
    <property type="evidence" value="ECO:0007669"/>
    <property type="project" value="UniProtKB-UniRule"/>
</dbReference>
<dbReference type="GO" id="GO:0046872">
    <property type="term" value="F:metal ion binding"/>
    <property type="evidence" value="ECO:0007669"/>
    <property type="project" value="UniProtKB-UniRule"/>
</dbReference>
<dbReference type="PROSITE" id="PS00885">
    <property type="entry name" value="EPSP_SYNTHASE_2"/>
    <property type="match status" value="1"/>
</dbReference>
<feature type="binding site" evidence="23">
    <location>
        <position position="364"/>
    </location>
    <ligand>
        <name>7-phospho-2-dehydro-3-deoxy-D-arabino-heptonate</name>
        <dbReference type="ChEBI" id="CHEBI:58394"/>
    </ligand>
</feature>
<dbReference type="EC" id="1.1.1.25" evidence="23"/>
<dbReference type="NCBIfam" id="TIGR01093">
    <property type="entry name" value="aroD"/>
    <property type="match status" value="1"/>
</dbReference>
<comment type="similarity">
    <text evidence="5">In the N-terminal section; belongs to the shikimate kinase family.</text>
</comment>
<dbReference type="PIRSF" id="PIRSF000514">
    <property type="entry name" value="Pentafunct_AroM"/>
    <property type="match status" value="1"/>
</dbReference>
<dbReference type="FunFam" id="3.40.50.300:FF:001256">
    <property type="entry name" value="Pentafunctional AROM polypeptide"/>
    <property type="match status" value="1"/>
</dbReference>
<dbReference type="GO" id="GO:0009423">
    <property type="term" value="P:chorismate biosynthetic process"/>
    <property type="evidence" value="ECO:0007669"/>
    <property type="project" value="UniProtKB-UniRule"/>
</dbReference>
<dbReference type="UniPathway" id="UPA00053">
    <property type="reaction ID" value="UER00085"/>
</dbReference>
<evidence type="ECO:0000259" key="28">
    <source>
        <dbReference type="Pfam" id="PF08501"/>
    </source>
</evidence>
<organism evidence="31 32">
    <name type="scientific">Torulaspora globosa</name>
    <dbReference type="NCBI Taxonomy" id="48254"/>
    <lineage>
        <taxon>Eukaryota</taxon>
        <taxon>Fungi</taxon>
        <taxon>Dikarya</taxon>
        <taxon>Ascomycota</taxon>
        <taxon>Saccharomycotina</taxon>
        <taxon>Saccharomycetes</taxon>
        <taxon>Saccharomycetales</taxon>
        <taxon>Saccharomycetaceae</taxon>
        <taxon>Torulaspora</taxon>
    </lineage>
</organism>
<reference evidence="31 32" key="1">
    <citation type="submission" date="2020-06" db="EMBL/GenBank/DDBJ databases">
        <title>The yeast mating-type switching endonuclease HO is a domesticated member of an unorthodox homing genetic element family.</title>
        <authorList>
            <person name="Coughlan A.Y."/>
            <person name="Lombardi L."/>
            <person name="Braun-Galleani S."/>
            <person name="Martos A.R."/>
            <person name="Galeote V."/>
            <person name="Bigey F."/>
            <person name="Dequin S."/>
            <person name="Byrne K.P."/>
            <person name="Wolfe K.H."/>
        </authorList>
    </citation>
    <scope>NUCLEOTIDE SEQUENCE [LARGE SCALE GENOMIC DNA]</scope>
    <source>
        <strain evidence="31 32">CBS2947</strain>
    </source>
</reference>
<dbReference type="PROSITE" id="PS01128">
    <property type="entry name" value="SHIKIMATE_KINASE"/>
    <property type="match status" value="1"/>
</dbReference>
<evidence type="ECO:0000256" key="15">
    <source>
        <dbReference type="ARBA" id="ARBA00022857"/>
    </source>
</evidence>
<comment type="similarity">
    <text evidence="23 24">In the 4th section; belongs to the type-I 3-dehydroquinase family.</text>
</comment>
<keyword evidence="16 23" id="KW-0560">Oxidoreductase</keyword>
<feature type="binding site" evidence="23">
    <location>
        <position position="295"/>
    </location>
    <ligand>
        <name>Zn(2+)</name>
        <dbReference type="ChEBI" id="CHEBI:29105"/>
        <note>catalytic</note>
    </ligand>
</feature>
<dbReference type="InterPro" id="IPR031322">
    <property type="entry name" value="Shikimate/glucono_kinase"/>
</dbReference>
<feature type="binding site" evidence="23">
    <location>
        <position position="147"/>
    </location>
    <ligand>
        <name>7-phospho-2-dehydro-3-deoxy-D-arabino-heptonate</name>
        <dbReference type="ChEBI" id="CHEBI:58394"/>
    </ligand>
</feature>
<dbReference type="CDD" id="cd00464">
    <property type="entry name" value="SK"/>
    <property type="match status" value="1"/>
</dbReference>
<keyword evidence="15 23" id="KW-0521">NADP</keyword>
<feature type="binding site" evidence="23">
    <location>
        <position position="295"/>
    </location>
    <ligand>
        <name>7-phospho-2-dehydro-3-deoxy-D-arabino-heptonate</name>
        <dbReference type="ChEBI" id="CHEBI:58394"/>
    </ligand>
</feature>
<evidence type="ECO:0000256" key="2">
    <source>
        <dbReference type="ARBA" id="ARBA00004811"/>
    </source>
</evidence>
<feature type="binding site" evidence="23">
    <location>
        <position position="258"/>
    </location>
    <ligand>
        <name>7-phospho-2-dehydro-3-deoxy-D-arabino-heptonate</name>
        <dbReference type="ChEBI" id="CHEBI:58394"/>
    </ligand>
</feature>
<dbReference type="PANTHER" id="PTHR21090:SF5">
    <property type="entry name" value="PENTAFUNCTIONAL AROM POLYPEPTIDE"/>
    <property type="match status" value="1"/>
</dbReference>
<dbReference type="InterPro" id="IPR013708">
    <property type="entry name" value="Shikimate_DH-bd_N"/>
</dbReference>
<evidence type="ECO:0000256" key="9">
    <source>
        <dbReference type="ARBA" id="ARBA00022679"/>
    </source>
</evidence>
<dbReference type="GO" id="GO:0005524">
    <property type="term" value="F:ATP binding"/>
    <property type="evidence" value="ECO:0007669"/>
    <property type="project" value="UniProtKB-UniRule"/>
</dbReference>
<dbReference type="NCBIfam" id="TIGR01357">
    <property type="entry name" value="aroB"/>
    <property type="match status" value="1"/>
</dbReference>
<evidence type="ECO:0000256" key="16">
    <source>
        <dbReference type="ARBA" id="ARBA00023002"/>
    </source>
</evidence>
<feature type="active site" description="Schiff-base intermediate with substrate; for 3-dehydroquinate dehydratase activity" evidence="23">
    <location>
        <position position="1226"/>
    </location>
</feature>
<dbReference type="CDD" id="cd00502">
    <property type="entry name" value="DHQase_I"/>
    <property type="match status" value="1"/>
</dbReference>
<dbReference type="HAMAP" id="MF_00210">
    <property type="entry name" value="EPSP_synth"/>
    <property type="match status" value="1"/>
</dbReference>
<dbReference type="Pfam" id="PF00275">
    <property type="entry name" value="EPSP_synthase"/>
    <property type="match status" value="1"/>
</dbReference>
<comment type="pathway">
    <text evidence="23 24">Metabolic intermediate biosynthesis; chorismate biosynthesis; chorismate from D-erythrose 4-phosphate and phosphoenolpyruvate: step 3/7.</text>
</comment>
<keyword evidence="19 23" id="KW-0511">Multifunctional enzyme</keyword>
<evidence type="ECO:0000259" key="25">
    <source>
        <dbReference type="Pfam" id="PF00275"/>
    </source>
</evidence>
<feature type="domain" description="3-dehydroquinate synthase C-terminal" evidence="30">
    <location>
        <begin position="186"/>
        <end position="365"/>
    </location>
</feature>
<dbReference type="Proteomes" id="UP000510647">
    <property type="component" value="Chromosome 8"/>
</dbReference>
<dbReference type="CDD" id="cd08195">
    <property type="entry name" value="DHQS"/>
    <property type="match status" value="1"/>
</dbReference>
<evidence type="ECO:0000256" key="1">
    <source>
        <dbReference type="ARBA" id="ARBA00004496"/>
    </source>
</evidence>
<dbReference type="GO" id="GO:0003855">
    <property type="term" value="F:3-dehydroquinate dehydratase activity"/>
    <property type="evidence" value="ECO:0007669"/>
    <property type="project" value="UniProtKB-UniRule"/>
</dbReference>
<dbReference type="SUPFAM" id="SSF53223">
    <property type="entry name" value="Aminoacid dehydrogenase-like, N-terminal domain"/>
    <property type="match status" value="1"/>
</dbReference>
<keyword evidence="32" id="KW-1185">Reference proteome</keyword>
<sequence>MVAPEKVPILGKETIHVGYNMHSHIVRTIIDECPSSTYVVINDTNLLKVPYYHQVLNELKENLPEGSRLLEYVVKPGEANKTRETKAEIEDYLLLQGCTRDTVIIAVGGGVIGDMIGFVASTFMRGVRVVQVPTSLLAMVDSSIGGKTAVDTPLGKNFIGAFWQPEFILVDIKWLESLPKREFINGIAEVIKTACIWNGDEFARLEENASLFLDVVNDAKVINVANEKTNDIEKLSYTPIDRMLDHTFKLVLESIKVKAEVVSSDERESSLRNLLNFGHSIGHAYEAILTPQALHGECVSIGMVKEAELSRYLGILTSTQVARLYKILVAYGLPVSPEEKWFKELTLHKKTPLDVLLSKMSIDKKNDGSKKKVVILESIGKCYGKSAHVVSDEDLRFVLTDETLVSPFNNIPADQVKVITPPGSKSISNRALILAALGRGTCRIRNLLHSDDTKHMLTAVQELNGATITWEDNGETVVLEGHGGETLRACKEPLYLGNAGTASRFLTSVAALVQSSPDQDYVVLTGNARMQQRPIGPLVDSLRENGTEIEYLNSEGSLPIKVSTNSVFKGGRIELAATVSSQYVSSILMCAPYAQTPVTLALVGGKPISQLYVDMTIKMMEKFGVKVEASETEAYTYHIPKAQYINPPEYVIESDASSATYPLAFAAMTGTTVTVPNIGSESLQGDARFAVDVLKPMGCKVEQTATCTTVTGPPRGTLKPLKHVDMEPMTDAFLTACVVAAIAHDDDPNSQNTTTIEGIANQRVKECNRIEAMATQLAKFGVSTKELPDGIQVHGLNSLDDLKVPSDSSGPIGVETYDDHRVAMSFSLLAGMVNSQKLVDEPVQAVRILERHCTGKTWPGWWDVLHTDLGARLDGAEPLPASNKRNSKSIVIIGMRAAGKSTISRWCAASLGYKLVDLDVLFEEKYAKCSVKEFVAEHGWDEFRALETKVFQEVIEKHGDEGYVFSTGGGIVESPDARKSLQKFASKGGIVLHLHRDIEETIVFLQNDPSRPAYVEEIREVWERREKWYTECSNFTFFAPHCSNEIQFQNLRRAFETFICTITGHREVTIPKKRSSFVCLTFEDLTERVDELPAIVYGCDAVEVRVDHLAKLDSDYVSKQLSILRSATDSLPIIFTVRTKKQGGHFPDDDFKSLEELYTIALKSGVEFIDLELTLPATLQYKVLNNKGYTKIIGSHHDFAGEFSWDDAEWENRYNQANCMDVDVIKFVGMAKTFDDNLSLERFRDGHRSKPLIAINMGELGKISRVLNTVLTPVTSELLPNAAAPGQLTLAQINQIYTSIGGMRPKNFYVVGKPISHSRSPTLHNTGYKILGLPHNFSKFETDSAAEVKQKLLDGEPNLGGLAVTIPLKLDIMPFMNELTEAAKIIGAVNTVTPLGNGSFQGDNTDWLGIKNSLVSNGVPETLTGMAGLVIGAGGTSRAAIYALHMMGCSEIFMINRTTSKLKSLLKEFPESYRIKIIESADEIESSTTPVGVAVNCVPGDKPIDDVLLGKLERFLNKGVHSSFVPTLLEAAYKPALTPIMKIAHDKYQWQVIPGSQMLVHQGVAQFQKWTKLRAPFKAIFDAVTKD</sequence>
<dbReference type="GO" id="GO:0003856">
    <property type="term" value="F:3-dehydroquinate synthase activity"/>
    <property type="evidence" value="ECO:0007669"/>
    <property type="project" value="UniProtKB-UniRule"/>
</dbReference>
<dbReference type="GO" id="GO:0004764">
    <property type="term" value="F:shikimate 3-dehydrogenase (NADP+) activity"/>
    <property type="evidence" value="ECO:0007669"/>
    <property type="project" value="UniProtKB-UniRule"/>
</dbReference>
<keyword evidence="7 23" id="KW-0963">Cytoplasm</keyword>
<comment type="similarity">
    <text evidence="23 24">In the 3rd section; belongs to the shikimate kinase family.</text>
</comment>
<dbReference type="Pfam" id="PF01487">
    <property type="entry name" value="DHquinase_I"/>
    <property type="match status" value="1"/>
</dbReference>
<comment type="similarity">
    <text evidence="6">Belongs to the EPSP synthase family.</text>
</comment>
<dbReference type="InterPro" id="IPR010110">
    <property type="entry name" value="Shikimate_DH_AroM-type"/>
</dbReference>
<feature type="binding site" evidence="23">
    <location>
        <position position="279"/>
    </location>
    <ligand>
        <name>7-phospho-2-dehydro-3-deoxy-D-arabino-heptonate</name>
        <dbReference type="ChEBI" id="CHEBI:58394"/>
    </ligand>
</feature>
<evidence type="ECO:0000313" key="31">
    <source>
        <dbReference type="EMBL" id="QLQ82406.1"/>
    </source>
</evidence>
<comment type="similarity">
    <text evidence="4">In the 2nd section; belongs to the type-I 3-dehydroquinase family.</text>
</comment>
<evidence type="ECO:0000259" key="26">
    <source>
        <dbReference type="Pfam" id="PF01488"/>
    </source>
</evidence>
<dbReference type="GO" id="GO:0003866">
    <property type="term" value="F:3-phosphoshikimate 1-carboxyvinyltransferase activity"/>
    <property type="evidence" value="ECO:0007669"/>
    <property type="project" value="UniProtKB-UniRule"/>
</dbReference>
<comment type="function">
    <text evidence="22 23 24">The AROM polypeptide catalyzes 5 consecutive enzymatic reactions in prechorismate polyaromatic amino acid biosynthesis.</text>
</comment>
<evidence type="ECO:0000256" key="4">
    <source>
        <dbReference type="ARBA" id="ARBA00006477"/>
    </source>
</evidence>
<dbReference type="SUPFAM" id="SSF56796">
    <property type="entry name" value="Dehydroquinate synthase-like"/>
    <property type="match status" value="1"/>
</dbReference>
<dbReference type="Pfam" id="PF01761">
    <property type="entry name" value="DHQ_synthase"/>
    <property type="match status" value="1"/>
</dbReference>
<feature type="binding site" evidence="23">
    <location>
        <position position="141"/>
    </location>
    <ligand>
        <name>7-phospho-2-dehydro-3-deoxy-D-arabino-heptonate</name>
        <dbReference type="ChEBI" id="CHEBI:58394"/>
    </ligand>
</feature>
<dbReference type="Pfam" id="PF08501">
    <property type="entry name" value="Shikimate_dh_N"/>
    <property type="match status" value="1"/>
</dbReference>
<feature type="binding site" evidence="23">
    <location>
        <position position="189"/>
    </location>
    <ligand>
        <name>Zn(2+)</name>
        <dbReference type="ChEBI" id="CHEBI:29105"/>
        <note>catalytic</note>
    </ligand>
</feature>
<dbReference type="EC" id="4.2.3.4" evidence="23"/>
<dbReference type="CDD" id="cd01556">
    <property type="entry name" value="EPSP_synthase"/>
    <property type="match status" value="1"/>
</dbReference>
<dbReference type="NCBIfam" id="TIGR01356">
    <property type="entry name" value="aroA"/>
    <property type="match status" value="1"/>
</dbReference>